<evidence type="ECO:0000256" key="9">
    <source>
        <dbReference type="PIRSR" id="PIRSR640198-2"/>
    </source>
</evidence>
<sequence length="209" mass="22765">MPDLVWNAAALEGNTFTLPEVRTLLEGVTVGGKPLADEEQVLALSQAYSDLDQLVGRSAFALRKDVSDTLHRTVAAKEAIESGHFRGEGIVSGGGSVRLANGGFVAGVEHGTGGEALIERFDSLVRFLETLPDPRERAVAYFAAATRSQFYFDGNKRTARLMMTGVLMSADIDAVNIPYSRRLEFNRALDELFETDDATTLMRFIVDCT</sequence>
<dbReference type="PANTHER" id="PTHR13504:SF34">
    <property type="entry name" value="PROTEIN ADENYLYLTRANSFERASE FICD"/>
    <property type="match status" value="1"/>
</dbReference>
<dbReference type="SUPFAM" id="SSF140931">
    <property type="entry name" value="Fic-like"/>
    <property type="match status" value="1"/>
</dbReference>
<protein>
    <recommendedName>
        <fullName evidence="11">Fido domain-containing protein</fullName>
    </recommendedName>
</protein>
<dbReference type="InterPro" id="IPR040198">
    <property type="entry name" value="Fido_containing"/>
</dbReference>
<dbReference type="KEGG" id="rfs:C1I64_11930"/>
<keyword evidence="2" id="KW-0812">Transmembrane</keyword>
<keyword evidence="7" id="KW-1133">Transmembrane helix</keyword>
<evidence type="ECO:0000256" key="1">
    <source>
        <dbReference type="ARBA" id="ARBA00004167"/>
    </source>
</evidence>
<reference evidence="12 13" key="1">
    <citation type="submission" date="2018-03" db="EMBL/GenBank/DDBJ databases">
        <title>Bacteriophage NCPPB3778 and a type I-E CRISPR drive the evolution of the US Biological Select Agent, Rathayibacter toxicus.</title>
        <authorList>
            <person name="Davis E.W.II."/>
            <person name="Tabima J.F."/>
            <person name="Weisberg A.J."/>
            <person name="Dantas Lopes L."/>
            <person name="Wiseman M.S."/>
            <person name="Wiseman M.S."/>
            <person name="Pupko T."/>
            <person name="Belcher M.S."/>
            <person name="Sechler A.J."/>
            <person name="Tancos M.A."/>
            <person name="Schroeder B.K."/>
            <person name="Murray T.D."/>
            <person name="Luster D.G."/>
            <person name="Schneider W.L."/>
            <person name="Rogers E."/>
            <person name="Andreote F.D."/>
            <person name="Grunwald N.J."/>
            <person name="Putnam M.L."/>
            <person name="Chang J.H."/>
        </authorList>
    </citation>
    <scope>NUCLEOTIDE SEQUENCE [LARGE SCALE GENOMIC DNA]</scope>
    <source>
        <strain evidence="12 13">DSM 15932</strain>
    </source>
</reference>
<feature type="binding site" evidence="9">
    <location>
        <begin position="153"/>
        <end position="160"/>
    </location>
    <ligand>
        <name>ATP</name>
        <dbReference type="ChEBI" id="CHEBI:30616"/>
    </ligand>
</feature>
<keyword evidence="5" id="KW-0802">TPR repeat</keyword>
<evidence type="ECO:0000256" key="2">
    <source>
        <dbReference type="ARBA" id="ARBA00022692"/>
    </source>
</evidence>
<feature type="domain" description="Fido" evidence="11">
    <location>
        <begin position="62"/>
        <end position="207"/>
    </location>
</feature>
<dbReference type="GO" id="GO:0016020">
    <property type="term" value="C:membrane"/>
    <property type="evidence" value="ECO:0007669"/>
    <property type="project" value="UniProtKB-SubCell"/>
</dbReference>
<dbReference type="Proteomes" id="UP000285317">
    <property type="component" value="Chromosome"/>
</dbReference>
<evidence type="ECO:0000313" key="12">
    <source>
        <dbReference type="EMBL" id="AZZ54294.1"/>
    </source>
</evidence>
<feature type="site" description="Important for autoinhibition of adenylyltransferase activity" evidence="10">
    <location>
        <position position="12"/>
    </location>
</feature>
<dbReference type="PROSITE" id="PS51459">
    <property type="entry name" value="FIDO"/>
    <property type="match status" value="1"/>
</dbReference>
<dbReference type="GO" id="GO:0005524">
    <property type="term" value="F:ATP binding"/>
    <property type="evidence" value="ECO:0007669"/>
    <property type="project" value="UniProtKB-KW"/>
</dbReference>
<dbReference type="InterPro" id="IPR036597">
    <property type="entry name" value="Fido-like_dom_sf"/>
</dbReference>
<evidence type="ECO:0000256" key="5">
    <source>
        <dbReference type="ARBA" id="ARBA00022803"/>
    </source>
</evidence>
<dbReference type="AlphaFoldDB" id="A0A3T0T6R6"/>
<evidence type="ECO:0000256" key="10">
    <source>
        <dbReference type="PIRSR" id="PIRSR640198-3"/>
    </source>
</evidence>
<gene>
    <name evidence="12" type="ORF">C1I64_11930</name>
</gene>
<keyword evidence="3" id="KW-0677">Repeat</keyword>
<evidence type="ECO:0000256" key="8">
    <source>
        <dbReference type="ARBA" id="ARBA00023136"/>
    </source>
</evidence>
<evidence type="ECO:0000313" key="13">
    <source>
        <dbReference type="Proteomes" id="UP000285317"/>
    </source>
</evidence>
<keyword evidence="8" id="KW-0472">Membrane</keyword>
<evidence type="ECO:0000259" key="11">
    <source>
        <dbReference type="PROSITE" id="PS51459"/>
    </source>
</evidence>
<dbReference type="PANTHER" id="PTHR13504">
    <property type="entry name" value="FIDO DOMAIN-CONTAINING PROTEIN DDB_G0283145"/>
    <property type="match status" value="1"/>
</dbReference>
<evidence type="ECO:0000256" key="6">
    <source>
        <dbReference type="ARBA" id="ARBA00022840"/>
    </source>
</evidence>
<proteinExistence type="predicted"/>
<keyword evidence="4 9" id="KW-0547">Nucleotide-binding</keyword>
<evidence type="ECO:0000256" key="7">
    <source>
        <dbReference type="ARBA" id="ARBA00022989"/>
    </source>
</evidence>
<keyword evidence="6 9" id="KW-0067">ATP-binding</keyword>
<accession>A0A3T0T6R6</accession>
<comment type="subcellular location">
    <subcellularLocation>
        <location evidence="1">Membrane</location>
        <topology evidence="1">Single-pass membrane protein</topology>
    </subcellularLocation>
</comment>
<name>A0A3T0T6R6_9MICO</name>
<dbReference type="EMBL" id="CP028137">
    <property type="protein sequence ID" value="AZZ54294.1"/>
    <property type="molecule type" value="Genomic_DNA"/>
</dbReference>
<organism evidence="12 13">
    <name type="scientific">Rathayibacter festucae DSM 15932</name>
    <dbReference type="NCBI Taxonomy" id="1328866"/>
    <lineage>
        <taxon>Bacteria</taxon>
        <taxon>Bacillati</taxon>
        <taxon>Actinomycetota</taxon>
        <taxon>Actinomycetes</taxon>
        <taxon>Micrococcales</taxon>
        <taxon>Microbacteriaceae</taxon>
        <taxon>Rathayibacter</taxon>
    </lineage>
</organism>
<evidence type="ECO:0000256" key="4">
    <source>
        <dbReference type="ARBA" id="ARBA00022741"/>
    </source>
</evidence>
<dbReference type="Gene3D" id="1.10.3290.10">
    <property type="entry name" value="Fido-like domain"/>
    <property type="match status" value="1"/>
</dbReference>
<evidence type="ECO:0000256" key="3">
    <source>
        <dbReference type="ARBA" id="ARBA00022737"/>
    </source>
</evidence>
<dbReference type="InterPro" id="IPR003812">
    <property type="entry name" value="Fido"/>
</dbReference>